<evidence type="ECO:0000256" key="5">
    <source>
        <dbReference type="ARBA" id="ARBA00022692"/>
    </source>
</evidence>
<feature type="transmembrane region" description="Helical" evidence="9">
    <location>
        <begin position="177"/>
        <end position="196"/>
    </location>
</feature>
<dbReference type="Pfam" id="PF00083">
    <property type="entry name" value="Sugar_tr"/>
    <property type="match status" value="1"/>
</dbReference>
<evidence type="ECO:0000256" key="3">
    <source>
        <dbReference type="ARBA" id="ARBA00022448"/>
    </source>
</evidence>
<dbReference type="InterPro" id="IPR047984">
    <property type="entry name" value="XylE-like"/>
</dbReference>
<organism evidence="11 12">
    <name type="scientific">Mycolicibacterium wolinskyi</name>
    <dbReference type="NCBI Taxonomy" id="59750"/>
    <lineage>
        <taxon>Bacteria</taxon>
        <taxon>Bacillati</taxon>
        <taxon>Actinomycetota</taxon>
        <taxon>Actinomycetes</taxon>
        <taxon>Mycobacteriales</taxon>
        <taxon>Mycobacteriaceae</taxon>
        <taxon>Mycolicibacterium</taxon>
    </lineage>
</organism>
<keyword evidence="6 9" id="KW-1133">Transmembrane helix</keyword>
<feature type="transmembrane region" description="Helical" evidence="9">
    <location>
        <begin position="85"/>
        <end position="104"/>
    </location>
</feature>
<feature type="transmembrane region" description="Helical" evidence="9">
    <location>
        <begin position="327"/>
        <end position="348"/>
    </location>
</feature>
<comment type="similarity">
    <text evidence="2 8">Belongs to the major facilitator superfamily. Sugar transporter (TC 2.A.1.1) family.</text>
</comment>
<gene>
    <name evidence="11" type="ORF">AFM11_31775</name>
</gene>
<dbReference type="InterPro" id="IPR036259">
    <property type="entry name" value="MFS_trans_sf"/>
</dbReference>
<feature type="domain" description="Major facilitator superfamily (MFS) profile" evidence="10">
    <location>
        <begin position="18"/>
        <end position="446"/>
    </location>
</feature>
<dbReference type="InterPro" id="IPR050814">
    <property type="entry name" value="Myo-inositol_Transporter"/>
</dbReference>
<dbReference type="Gene3D" id="1.20.1250.20">
    <property type="entry name" value="MFS general substrate transporter like domains"/>
    <property type="match status" value="1"/>
</dbReference>
<keyword evidence="5 9" id="KW-0812">Transmembrane</keyword>
<evidence type="ECO:0000256" key="2">
    <source>
        <dbReference type="ARBA" id="ARBA00010992"/>
    </source>
</evidence>
<accession>A0A132PCR1</accession>
<keyword evidence="7 9" id="KW-0472">Membrane</keyword>
<dbReference type="PRINTS" id="PR00171">
    <property type="entry name" value="SUGRTRNSPORT"/>
</dbReference>
<feature type="transmembrane region" description="Helical" evidence="9">
    <location>
        <begin position="20"/>
        <end position="43"/>
    </location>
</feature>
<dbReference type="PROSITE" id="PS00217">
    <property type="entry name" value="SUGAR_TRANSPORT_2"/>
    <property type="match status" value="1"/>
</dbReference>
<sequence>MSRTPDGAPAGGRFLTKLTVIATLGGLLFGYDTGVISGALLYMKDDLGLSAFGEATVVSCLLFPGAAFGALFGGRVADRIGRKRTLLVCGALFLVGALGCAVAPNVQIMVAARIVLGLGVGAAAVTCPLYLAEMAPADRRGRMVTINELMIVTGQMLAFATNALLDRLIHDPHVWRTMLAVAAIPAVALLLGMLVLPDSPRWYGLKGRMSEARAVLGLSRPPVEADAEYDLIVEHTAHMLKSTAPSMSVIRDVPWIRRVVLIGCGLAVVQQATGINTVNYYAPTILEGSGLGVSAALVATIAVGVTSVVTTVIGIILLGFVGRRTMLLIGFAGVAASQAVLSLVFLLPESTTRSYVILACMVAFVAFVQMFIGTCVWLLLAEIFPLSIRGFAMGVAVFVLWCTNAIISFLFPLLNSALGSTGTFALFVVVNIVSWLFVRRYVPETKGTTLEELEERFESHGTAPVAVASRGI</sequence>
<evidence type="ECO:0000256" key="1">
    <source>
        <dbReference type="ARBA" id="ARBA00004651"/>
    </source>
</evidence>
<dbReference type="EMBL" id="LGTW01000030">
    <property type="protein sequence ID" value="KWX20131.1"/>
    <property type="molecule type" value="Genomic_DNA"/>
</dbReference>
<keyword evidence="4" id="KW-1003">Cell membrane</keyword>
<evidence type="ECO:0000313" key="12">
    <source>
        <dbReference type="Proteomes" id="UP000070612"/>
    </source>
</evidence>
<reference evidence="11 12" key="1">
    <citation type="submission" date="2015-07" db="EMBL/GenBank/DDBJ databases">
        <title>A draft genome sequence of Mycobacterium wolinskyi.</title>
        <authorList>
            <person name="de Man T.J."/>
            <person name="Perry K.A."/>
            <person name="Coulliette A.D."/>
            <person name="Jensen B."/>
            <person name="Toney N.C."/>
            <person name="Limbago B.M."/>
            <person name="Noble-Wang J."/>
        </authorList>
    </citation>
    <scope>NUCLEOTIDE SEQUENCE [LARGE SCALE GENOMIC DNA]</scope>
    <source>
        <strain evidence="11 12">CDC_01</strain>
    </source>
</reference>
<evidence type="ECO:0000259" key="10">
    <source>
        <dbReference type="PROSITE" id="PS50850"/>
    </source>
</evidence>
<dbReference type="InterPro" id="IPR003663">
    <property type="entry name" value="Sugar/inositol_transpt"/>
</dbReference>
<dbReference type="SUPFAM" id="SSF103473">
    <property type="entry name" value="MFS general substrate transporter"/>
    <property type="match status" value="1"/>
</dbReference>
<name>A0A132PCR1_9MYCO</name>
<dbReference type="NCBIfam" id="TIGR00879">
    <property type="entry name" value="SP"/>
    <property type="match status" value="1"/>
</dbReference>
<dbReference type="GO" id="GO:0022857">
    <property type="term" value="F:transmembrane transporter activity"/>
    <property type="evidence" value="ECO:0007669"/>
    <property type="project" value="InterPro"/>
</dbReference>
<comment type="caution">
    <text evidence="11">The sequence shown here is derived from an EMBL/GenBank/DDBJ whole genome shotgun (WGS) entry which is preliminary data.</text>
</comment>
<evidence type="ECO:0000256" key="7">
    <source>
        <dbReference type="ARBA" id="ARBA00023136"/>
    </source>
</evidence>
<dbReference type="RefSeq" id="WP_067857724.1">
    <property type="nucleotide sequence ID" value="NZ_LGTW01000030.1"/>
</dbReference>
<evidence type="ECO:0000256" key="4">
    <source>
        <dbReference type="ARBA" id="ARBA00022475"/>
    </source>
</evidence>
<dbReference type="PANTHER" id="PTHR48020">
    <property type="entry name" value="PROTON MYO-INOSITOL COTRANSPORTER"/>
    <property type="match status" value="1"/>
</dbReference>
<feature type="transmembrane region" description="Helical" evidence="9">
    <location>
        <begin position="255"/>
        <end position="273"/>
    </location>
</feature>
<dbReference type="PANTHER" id="PTHR48020:SF12">
    <property type="entry name" value="PROTON MYO-INOSITOL COTRANSPORTER"/>
    <property type="match status" value="1"/>
</dbReference>
<protein>
    <submittedName>
        <fullName evidence="11">IolT</fullName>
    </submittedName>
</protein>
<dbReference type="InterPro" id="IPR005828">
    <property type="entry name" value="MFS_sugar_transport-like"/>
</dbReference>
<feature type="transmembrane region" description="Helical" evidence="9">
    <location>
        <begin position="391"/>
        <end position="411"/>
    </location>
</feature>
<dbReference type="CDD" id="cd17359">
    <property type="entry name" value="MFS_XylE_like"/>
    <property type="match status" value="1"/>
</dbReference>
<evidence type="ECO:0000256" key="6">
    <source>
        <dbReference type="ARBA" id="ARBA00022989"/>
    </source>
</evidence>
<comment type="subcellular location">
    <subcellularLocation>
        <location evidence="1">Cell membrane</location>
        <topology evidence="1">Multi-pass membrane protein</topology>
    </subcellularLocation>
</comment>
<dbReference type="AlphaFoldDB" id="A0A132PCR1"/>
<feature type="transmembrane region" description="Helical" evidence="9">
    <location>
        <begin position="354"/>
        <end position="379"/>
    </location>
</feature>
<feature type="transmembrane region" description="Helical" evidence="9">
    <location>
        <begin position="55"/>
        <end position="73"/>
    </location>
</feature>
<keyword evidence="12" id="KW-1185">Reference proteome</keyword>
<dbReference type="FunFam" id="1.20.1250.20:FF:000073">
    <property type="entry name" value="MFS myo-inositol transporter, putative"/>
    <property type="match status" value="1"/>
</dbReference>
<dbReference type="Proteomes" id="UP000070612">
    <property type="component" value="Unassembled WGS sequence"/>
</dbReference>
<dbReference type="InterPro" id="IPR020846">
    <property type="entry name" value="MFS_dom"/>
</dbReference>
<feature type="transmembrane region" description="Helical" evidence="9">
    <location>
        <begin position="293"/>
        <end position="320"/>
    </location>
</feature>
<feature type="transmembrane region" description="Helical" evidence="9">
    <location>
        <begin position="417"/>
        <end position="438"/>
    </location>
</feature>
<evidence type="ECO:0000313" key="11">
    <source>
        <dbReference type="EMBL" id="KWX20131.1"/>
    </source>
</evidence>
<feature type="transmembrane region" description="Helical" evidence="9">
    <location>
        <begin position="144"/>
        <end position="165"/>
    </location>
</feature>
<keyword evidence="3 8" id="KW-0813">Transport</keyword>
<dbReference type="GO" id="GO:0005886">
    <property type="term" value="C:plasma membrane"/>
    <property type="evidence" value="ECO:0007669"/>
    <property type="project" value="UniProtKB-SubCell"/>
</dbReference>
<dbReference type="InterPro" id="IPR005829">
    <property type="entry name" value="Sugar_transporter_CS"/>
</dbReference>
<evidence type="ECO:0000256" key="8">
    <source>
        <dbReference type="RuleBase" id="RU003346"/>
    </source>
</evidence>
<dbReference type="PROSITE" id="PS00216">
    <property type="entry name" value="SUGAR_TRANSPORT_1"/>
    <property type="match status" value="1"/>
</dbReference>
<evidence type="ECO:0000256" key="9">
    <source>
        <dbReference type="SAM" id="Phobius"/>
    </source>
</evidence>
<dbReference type="PATRIC" id="fig|59750.3.peg.4682"/>
<dbReference type="STRING" id="59750.AWC31_32030"/>
<dbReference type="PROSITE" id="PS50850">
    <property type="entry name" value="MFS"/>
    <property type="match status" value="1"/>
</dbReference>
<feature type="transmembrane region" description="Helical" evidence="9">
    <location>
        <begin position="110"/>
        <end position="132"/>
    </location>
</feature>
<proteinExistence type="inferred from homology"/>